<dbReference type="Proteomes" id="UP000823388">
    <property type="component" value="Chromosome 6N"/>
</dbReference>
<accession>A0A8T0QUB1</accession>
<name>A0A8T0QUB1_PANVG</name>
<dbReference type="AlphaFoldDB" id="A0A8T0QUB1"/>
<dbReference type="Gene3D" id="1.25.10.10">
    <property type="entry name" value="Leucine-rich Repeat Variant"/>
    <property type="match status" value="1"/>
</dbReference>
<proteinExistence type="predicted"/>
<feature type="compositionally biased region" description="Polar residues" evidence="1">
    <location>
        <begin position="340"/>
        <end position="349"/>
    </location>
</feature>
<keyword evidence="4" id="KW-1185">Reference proteome</keyword>
<evidence type="ECO:0000259" key="2">
    <source>
        <dbReference type="Pfam" id="PF13251"/>
    </source>
</evidence>
<feature type="region of interest" description="Disordered" evidence="1">
    <location>
        <begin position="443"/>
        <end position="467"/>
    </location>
</feature>
<protein>
    <recommendedName>
        <fullName evidence="2">DUF4042 domain-containing protein</fullName>
    </recommendedName>
</protein>
<dbReference type="SUPFAM" id="SSF48371">
    <property type="entry name" value="ARM repeat"/>
    <property type="match status" value="2"/>
</dbReference>
<dbReference type="PANTHER" id="PTHR13366">
    <property type="entry name" value="MALARIA ANTIGEN-RELATED"/>
    <property type="match status" value="1"/>
</dbReference>
<evidence type="ECO:0000256" key="1">
    <source>
        <dbReference type="SAM" id="MobiDB-lite"/>
    </source>
</evidence>
<dbReference type="PANTHER" id="PTHR13366:SF0">
    <property type="entry name" value="HEAT REPEAT-CONTAINING PROTEIN 6"/>
    <property type="match status" value="1"/>
</dbReference>
<feature type="region of interest" description="Disordered" evidence="1">
    <location>
        <begin position="307"/>
        <end position="378"/>
    </location>
</feature>
<evidence type="ECO:0000313" key="4">
    <source>
        <dbReference type="Proteomes" id="UP000823388"/>
    </source>
</evidence>
<dbReference type="Pfam" id="PF13251">
    <property type="entry name" value="DUF4042"/>
    <property type="match status" value="2"/>
</dbReference>
<evidence type="ECO:0000313" key="3">
    <source>
        <dbReference type="EMBL" id="KAG2576746.1"/>
    </source>
</evidence>
<comment type="caution">
    <text evidence="3">The sequence shown here is derived from an EMBL/GenBank/DDBJ whole genome shotgun (WGS) entry which is preliminary data.</text>
</comment>
<feature type="compositionally biased region" description="Low complexity" evidence="1">
    <location>
        <begin position="350"/>
        <end position="365"/>
    </location>
</feature>
<dbReference type="EMBL" id="CM029048">
    <property type="protein sequence ID" value="KAG2576746.1"/>
    <property type="molecule type" value="Genomic_DNA"/>
</dbReference>
<gene>
    <name evidence="3" type="ORF">PVAP13_6NG069300</name>
</gene>
<organism evidence="3 4">
    <name type="scientific">Panicum virgatum</name>
    <name type="common">Blackwell switchgrass</name>
    <dbReference type="NCBI Taxonomy" id="38727"/>
    <lineage>
        <taxon>Eukaryota</taxon>
        <taxon>Viridiplantae</taxon>
        <taxon>Streptophyta</taxon>
        <taxon>Embryophyta</taxon>
        <taxon>Tracheophyta</taxon>
        <taxon>Spermatophyta</taxon>
        <taxon>Magnoliopsida</taxon>
        <taxon>Liliopsida</taxon>
        <taxon>Poales</taxon>
        <taxon>Poaceae</taxon>
        <taxon>PACMAD clade</taxon>
        <taxon>Panicoideae</taxon>
        <taxon>Panicodae</taxon>
        <taxon>Paniceae</taxon>
        <taxon>Panicinae</taxon>
        <taxon>Panicum</taxon>
        <taxon>Panicum sect. Hiantes</taxon>
    </lineage>
</organism>
<sequence>MASTSTSGGGARPWRTALLTLRDESLASPSPTALLALLRRVLLTTAPPSLAASAAALSPHEVGSDVAFLAETAAAVASCPDADDALRGVCHLIHDIMCKTNMEIDSSGWLAILKFLDKLVKCSIEGACVKGLSFRTAALNTASECLQILRFWSRYSGRGSSLKENSHSLTVLISIISCLQAELNLSDKPNGVGISPRDSGSMNNKNFNTWDMIISAFSMVEDVLCKIASSMTEDLWQSVIEVLRKVMDFVTARNIIIESSMMSRFYTSFLRCLHLVLSDPKGALSGHVAGFVANLQMFFVYGLRSASPPAQAPKETRTDSKPRASHRGRYRPPHLRNKAGTENDSLEGQSSDSEYSRYDLSSSDSDLSDSDGYAKSGDRFRSSKARLAAILCIQDICRADPKLLTSQWPVLLPENDVLQQRKHQATLMTCLIFDPITKMLQGYKGPQRPTAKTYPSRGRGCRQAKARRSGGSLAHGVEWRGRWTGRSGFVVVGGDRRGSTEEAGATEPARRRQILPREKQEEGGQGPLAAADTRVRVEAASTIATMLEGQALVLTQVAEYKESSKRGSFTTLSCSLGQILMQLHTGALYLIQRETQATLLAALFRVLILMISATPYARMPKELLSSVINVLCSRLPNTHSNKSEHYALLVNVLSCLEAAFSKVPPTLDVFAVLTQDCGVGSSHGQQESSVVAVLLHYIEEEMHFSVRCGAFQVLRSVVHNYPSCANMIWEKIRDNVLDLLQIQSFEEQKCDANFGLPGSKEDSSIKGRCLVAGIKVMDECLRVSSGFKGADDIKECRLMDIQQISDCTISKVIKSAPHFEVEGAGSSQNCTLDIMLGASHWIEVIETHLPRGLSHDSAMVRTASLTCFAGMTSDVFFSLPENKRDYVTASSVHAALSNAVPSIRSAACRAIGIIACFPEILSSPSLPLKFIDAIELNTRNSSAPVRVAASWALANLCSCIRFKALEVYIDPSAGVLNKSSISRLVEIALRLAKDGEKVKSNAVRALGYLSRFIRFMNQADKINNPSDSIFYGDPVWLERMVQALMSCVTTGNVKVQWNVCHALSNLFMNDTLRLQDMPWASSVYSILLLLIRDSNNYKIKMHAAVALAVPVSRLDYGSPFPDVVRGLVHALEALSSNNSSLPSNLKQKDNLEKQLTFTALHLLGFVSPNEDPSLKDFLIKKSSVLEDWLKSLCTSFNNSEHQTLPTEAINDEDGFSPNVTQKVMLSSAVRSLLGIYAGRNQQAITQRFEQLAASVA</sequence>
<feature type="compositionally biased region" description="Basic residues" evidence="1">
    <location>
        <begin position="323"/>
        <end position="337"/>
    </location>
</feature>
<feature type="domain" description="DUF4042" evidence="2">
    <location>
        <begin position="532"/>
        <end position="659"/>
    </location>
</feature>
<dbReference type="InterPro" id="IPR016024">
    <property type="entry name" value="ARM-type_fold"/>
</dbReference>
<dbReference type="InterPro" id="IPR025283">
    <property type="entry name" value="DUF4042"/>
</dbReference>
<reference evidence="3" key="1">
    <citation type="submission" date="2020-05" db="EMBL/GenBank/DDBJ databases">
        <title>WGS assembly of Panicum virgatum.</title>
        <authorList>
            <person name="Lovell J.T."/>
            <person name="Jenkins J."/>
            <person name="Shu S."/>
            <person name="Juenger T.E."/>
            <person name="Schmutz J."/>
        </authorList>
    </citation>
    <scope>NUCLEOTIDE SEQUENCE</scope>
    <source>
        <strain evidence="3">AP13</strain>
    </source>
</reference>
<dbReference type="InterPro" id="IPR052107">
    <property type="entry name" value="HEAT6"/>
</dbReference>
<feature type="domain" description="DUF4042" evidence="2">
    <location>
        <begin position="384"/>
        <end position="438"/>
    </location>
</feature>
<feature type="region of interest" description="Disordered" evidence="1">
    <location>
        <begin position="494"/>
        <end position="528"/>
    </location>
</feature>
<dbReference type="InterPro" id="IPR011989">
    <property type="entry name" value="ARM-like"/>
</dbReference>